<dbReference type="HAMAP" id="MF_00147_B">
    <property type="entry name" value="TIM_B"/>
    <property type="match status" value="1"/>
</dbReference>
<dbReference type="EC" id="5.3.1.1" evidence="7 8"/>
<dbReference type="InterPro" id="IPR035990">
    <property type="entry name" value="TIM_sf"/>
</dbReference>
<dbReference type="GO" id="GO:0005829">
    <property type="term" value="C:cytosol"/>
    <property type="evidence" value="ECO:0007669"/>
    <property type="project" value="TreeGrafter"/>
</dbReference>
<dbReference type="GO" id="GO:0006096">
    <property type="term" value="P:glycolytic process"/>
    <property type="evidence" value="ECO:0007669"/>
    <property type="project" value="UniProtKB-UniRule"/>
</dbReference>
<feature type="active site" description="Electrophile" evidence="7">
    <location>
        <position position="97"/>
    </location>
</feature>
<dbReference type="InterPro" id="IPR020861">
    <property type="entry name" value="Triosephosphate_isomerase_AS"/>
</dbReference>
<dbReference type="GO" id="GO:0019563">
    <property type="term" value="P:glycerol catabolic process"/>
    <property type="evidence" value="ECO:0007669"/>
    <property type="project" value="TreeGrafter"/>
</dbReference>
<organism evidence="9 10">
    <name type="scientific">Candidatus Kuenenbacteria bacterium HGW-Kuenenbacteria-1</name>
    <dbReference type="NCBI Taxonomy" id="2013812"/>
    <lineage>
        <taxon>Bacteria</taxon>
        <taxon>Candidatus Kueneniibacteriota</taxon>
    </lineage>
</organism>
<feature type="binding site" evidence="7">
    <location>
        <position position="175"/>
    </location>
    <ligand>
        <name>substrate</name>
    </ligand>
</feature>
<evidence type="ECO:0000256" key="8">
    <source>
        <dbReference type="RuleBase" id="RU363013"/>
    </source>
</evidence>
<dbReference type="AlphaFoldDB" id="A0A2N1UNW1"/>
<comment type="similarity">
    <text evidence="2 7 8">Belongs to the triosephosphate isomerase family.</text>
</comment>
<protein>
    <recommendedName>
        <fullName evidence="7 8">Triosephosphate isomerase</fullName>
        <shortName evidence="7">TIM</shortName>
        <shortName evidence="7">TPI</shortName>
        <ecNumber evidence="7 8">5.3.1.1</ecNumber>
    </recommendedName>
    <alternativeName>
        <fullName evidence="7">Triose-phosphate isomerase</fullName>
    </alternativeName>
</protein>
<name>A0A2N1UNW1_9BACT</name>
<reference evidence="9 10" key="1">
    <citation type="journal article" date="2017" name="ISME J.">
        <title>Potential for microbial H2 and metal transformations associated with novel bacteria and archaea in deep terrestrial subsurface sediments.</title>
        <authorList>
            <person name="Hernsdorf A.W."/>
            <person name="Amano Y."/>
            <person name="Miyakawa K."/>
            <person name="Ise K."/>
            <person name="Suzuki Y."/>
            <person name="Anantharaman K."/>
            <person name="Probst A."/>
            <person name="Burstein D."/>
            <person name="Thomas B.C."/>
            <person name="Banfield J.F."/>
        </authorList>
    </citation>
    <scope>NUCLEOTIDE SEQUENCE [LARGE SCALE GENOMIC DNA]</scope>
    <source>
        <strain evidence="9">HGW-Kuenenbacteria-1</strain>
    </source>
</reference>
<dbReference type="UniPathway" id="UPA00109">
    <property type="reaction ID" value="UER00189"/>
</dbReference>
<dbReference type="CDD" id="cd00311">
    <property type="entry name" value="TIM"/>
    <property type="match status" value="1"/>
</dbReference>
<dbReference type="Pfam" id="PF00121">
    <property type="entry name" value="TIM"/>
    <property type="match status" value="1"/>
</dbReference>
<evidence type="ECO:0000256" key="7">
    <source>
        <dbReference type="HAMAP-Rule" id="MF_00147"/>
    </source>
</evidence>
<evidence type="ECO:0000256" key="1">
    <source>
        <dbReference type="ARBA" id="ARBA00004680"/>
    </source>
</evidence>
<evidence type="ECO:0000256" key="5">
    <source>
        <dbReference type="ARBA" id="ARBA00023152"/>
    </source>
</evidence>
<dbReference type="FunFam" id="3.20.20.70:FF:000016">
    <property type="entry name" value="Triosephosphate isomerase"/>
    <property type="match status" value="1"/>
</dbReference>
<evidence type="ECO:0000256" key="6">
    <source>
        <dbReference type="ARBA" id="ARBA00023235"/>
    </source>
</evidence>
<evidence type="ECO:0000256" key="3">
    <source>
        <dbReference type="ARBA" id="ARBA00022432"/>
    </source>
</evidence>
<dbReference type="PROSITE" id="PS51440">
    <property type="entry name" value="TIM_2"/>
    <property type="match status" value="1"/>
</dbReference>
<dbReference type="Proteomes" id="UP000233414">
    <property type="component" value="Unassembled WGS sequence"/>
</dbReference>
<evidence type="ECO:0000256" key="2">
    <source>
        <dbReference type="ARBA" id="ARBA00007422"/>
    </source>
</evidence>
<evidence type="ECO:0000313" key="10">
    <source>
        <dbReference type="Proteomes" id="UP000233414"/>
    </source>
</evidence>
<dbReference type="InterPro" id="IPR000652">
    <property type="entry name" value="Triosephosphate_isomerase"/>
</dbReference>
<comment type="pathway">
    <text evidence="7 8">Carbohydrate biosynthesis; gluconeogenesis.</text>
</comment>
<dbReference type="SUPFAM" id="SSF51351">
    <property type="entry name" value="Triosephosphate isomerase (TIM)"/>
    <property type="match status" value="1"/>
</dbReference>
<keyword evidence="4 7" id="KW-0963">Cytoplasm</keyword>
<comment type="subcellular location">
    <subcellularLocation>
        <location evidence="7 8">Cytoplasm</location>
    </subcellularLocation>
</comment>
<comment type="subunit">
    <text evidence="7 8">Homodimer.</text>
</comment>
<keyword evidence="6 7" id="KW-0413">Isomerase</keyword>
<accession>A0A2N1UNW1</accession>
<keyword evidence="3 7" id="KW-0312">Gluconeogenesis</keyword>
<dbReference type="EMBL" id="PGYQ01000002">
    <property type="protein sequence ID" value="PKL72557.1"/>
    <property type="molecule type" value="Genomic_DNA"/>
</dbReference>
<sequence>MSIFIANWKMNPVTLQEAKQLFNLMEKKIKSKNTEIIICPPFIYLEPLSKLLQVTSYKPQAKLGAQDVFWEEKGAFTGEISVTMLKEIGCQYVIIGHSERRQYLKETDEMVNKKVKATLKKNLIPIICIGESLKQKQNNKRDFIIFNQINKALEGVSVKKNQKIIIAYEPIWAIGTGHSINSQEAEDSIKKIKYAIINLYSLNLVQNNFQIIYGGSVDSTNIKSFIDQSTIDGVLVGGASLKIDEVVKMIE</sequence>
<dbReference type="PROSITE" id="PS00171">
    <property type="entry name" value="TIM_1"/>
    <property type="match status" value="1"/>
</dbReference>
<feature type="binding site" evidence="7">
    <location>
        <begin position="237"/>
        <end position="238"/>
    </location>
    <ligand>
        <name>substrate</name>
    </ligand>
</feature>
<feature type="binding site" evidence="7">
    <location>
        <position position="216"/>
    </location>
    <ligand>
        <name>substrate</name>
    </ligand>
</feature>
<feature type="active site" description="Proton acceptor" evidence="7">
    <location>
        <position position="169"/>
    </location>
</feature>
<dbReference type="InterPro" id="IPR013785">
    <property type="entry name" value="Aldolase_TIM"/>
</dbReference>
<proteinExistence type="inferred from homology"/>
<dbReference type="GO" id="GO:0004807">
    <property type="term" value="F:triose-phosphate isomerase activity"/>
    <property type="evidence" value="ECO:0007669"/>
    <property type="project" value="UniProtKB-UniRule"/>
</dbReference>
<evidence type="ECO:0000256" key="4">
    <source>
        <dbReference type="ARBA" id="ARBA00022490"/>
    </source>
</evidence>
<evidence type="ECO:0000313" key="9">
    <source>
        <dbReference type="EMBL" id="PKL72557.1"/>
    </source>
</evidence>
<dbReference type="PANTHER" id="PTHR21139">
    <property type="entry name" value="TRIOSEPHOSPHATE ISOMERASE"/>
    <property type="match status" value="1"/>
</dbReference>
<comment type="catalytic activity">
    <reaction evidence="7 8">
        <text>D-glyceraldehyde 3-phosphate = dihydroxyacetone phosphate</text>
        <dbReference type="Rhea" id="RHEA:18585"/>
        <dbReference type="ChEBI" id="CHEBI:57642"/>
        <dbReference type="ChEBI" id="CHEBI:59776"/>
        <dbReference type="EC" id="5.3.1.1"/>
    </reaction>
</comment>
<keyword evidence="5 7" id="KW-0324">Glycolysis</keyword>
<dbReference type="Gene3D" id="3.20.20.70">
    <property type="entry name" value="Aldolase class I"/>
    <property type="match status" value="1"/>
</dbReference>
<gene>
    <name evidence="7" type="primary">tpiA</name>
    <name evidence="9" type="ORF">CVV26_00915</name>
</gene>
<dbReference type="UniPathway" id="UPA00138"/>
<comment type="caution">
    <text evidence="9">The sequence shown here is derived from an EMBL/GenBank/DDBJ whole genome shotgun (WGS) entry which is preliminary data.</text>
</comment>
<feature type="binding site" evidence="7">
    <location>
        <begin position="7"/>
        <end position="9"/>
    </location>
    <ligand>
        <name>substrate</name>
    </ligand>
</feature>
<dbReference type="NCBIfam" id="TIGR00419">
    <property type="entry name" value="tim"/>
    <property type="match status" value="1"/>
</dbReference>
<dbReference type="PANTHER" id="PTHR21139:SF42">
    <property type="entry name" value="TRIOSEPHOSPHATE ISOMERASE"/>
    <property type="match status" value="1"/>
</dbReference>
<comment type="pathway">
    <text evidence="1 7 8">Carbohydrate degradation; glycolysis; D-glyceraldehyde 3-phosphate from glycerone phosphate: step 1/1.</text>
</comment>
<dbReference type="GO" id="GO:0006094">
    <property type="term" value="P:gluconeogenesis"/>
    <property type="evidence" value="ECO:0007669"/>
    <property type="project" value="UniProtKB-UniRule"/>
</dbReference>
<dbReference type="InterPro" id="IPR022896">
    <property type="entry name" value="TrioseP_Isoase_bac/euk"/>
</dbReference>
<dbReference type="GO" id="GO:0046166">
    <property type="term" value="P:glyceraldehyde-3-phosphate biosynthetic process"/>
    <property type="evidence" value="ECO:0007669"/>
    <property type="project" value="TreeGrafter"/>
</dbReference>
<comment type="function">
    <text evidence="7">Involved in the gluconeogenesis. Catalyzes stereospecifically the conversion of dihydroxyacetone phosphate (DHAP) to D-glyceraldehyde-3-phosphate (G3P).</text>
</comment>